<dbReference type="EMBL" id="JBAHYK010000940">
    <property type="protein sequence ID" value="KAL0570413.1"/>
    <property type="molecule type" value="Genomic_DNA"/>
</dbReference>
<sequence length="383" mass="42990">MKPTDLGHIEYLLSLRLQRAGNSPLSISWSERACDDRILSVLCSRSFQWRSVTFRSGIDGYNFLSRYRGIFTGLKTLRLKFDSFSATRNRLDPRSLDVFHNSSSLTTLTITGDFAVVGSLASAQLPWSRITSFSWDQLSNPGGIEVGRDYFEVLKRLENVHDCHLKVPGDIPRTVQPVSPVTLSHLYTLSLVDLEGFKTGPLLDRLTLPSLRDLSLDNPYEIVESLPCLIDRSHCHIECLTIRKASDEELLAVLGARQLEGVHTLQTCGKWLSYTKRESVSGDVIAALTLQSGGEASRLLPSLRTLVLGGLPRWTDEQLLELVAARSPRSLGRFAGNSVLPIEKIVFFRYEDNYSVLYMEATDRSGIREIGRAYDDPHLRTFI</sequence>
<evidence type="ECO:0000313" key="1">
    <source>
        <dbReference type="EMBL" id="KAL0570413.1"/>
    </source>
</evidence>
<keyword evidence="2" id="KW-1185">Reference proteome</keyword>
<evidence type="ECO:0000313" key="2">
    <source>
        <dbReference type="Proteomes" id="UP001465976"/>
    </source>
</evidence>
<organism evidence="1 2">
    <name type="scientific">Marasmius crinis-equi</name>
    <dbReference type="NCBI Taxonomy" id="585013"/>
    <lineage>
        <taxon>Eukaryota</taxon>
        <taxon>Fungi</taxon>
        <taxon>Dikarya</taxon>
        <taxon>Basidiomycota</taxon>
        <taxon>Agaricomycotina</taxon>
        <taxon>Agaricomycetes</taxon>
        <taxon>Agaricomycetidae</taxon>
        <taxon>Agaricales</taxon>
        <taxon>Marasmiineae</taxon>
        <taxon>Marasmiaceae</taxon>
        <taxon>Marasmius</taxon>
    </lineage>
</organism>
<accession>A0ABR3F596</accession>
<proteinExistence type="predicted"/>
<gene>
    <name evidence="1" type="ORF">V5O48_011548</name>
</gene>
<dbReference type="SUPFAM" id="SSF52047">
    <property type="entry name" value="RNI-like"/>
    <property type="match status" value="1"/>
</dbReference>
<name>A0ABR3F596_9AGAR</name>
<comment type="caution">
    <text evidence="1">The sequence shown here is derived from an EMBL/GenBank/DDBJ whole genome shotgun (WGS) entry which is preliminary data.</text>
</comment>
<reference evidence="1 2" key="1">
    <citation type="submission" date="2024-02" db="EMBL/GenBank/DDBJ databases">
        <title>A draft genome for the cacao thread blight pathogen Marasmius crinis-equi.</title>
        <authorList>
            <person name="Cohen S.P."/>
            <person name="Baruah I.K."/>
            <person name="Amoako-Attah I."/>
            <person name="Bukari Y."/>
            <person name="Meinhardt L.W."/>
            <person name="Bailey B.A."/>
        </authorList>
    </citation>
    <scope>NUCLEOTIDE SEQUENCE [LARGE SCALE GENOMIC DNA]</scope>
    <source>
        <strain evidence="1 2">GH-76</strain>
    </source>
</reference>
<protein>
    <submittedName>
        <fullName evidence="1">Uncharacterized protein</fullName>
    </submittedName>
</protein>
<dbReference type="Proteomes" id="UP001465976">
    <property type="component" value="Unassembled WGS sequence"/>
</dbReference>